<feature type="transmembrane region" description="Helical" evidence="3">
    <location>
        <begin position="12"/>
        <end position="35"/>
    </location>
</feature>
<feature type="transmembrane region" description="Helical" evidence="3">
    <location>
        <begin position="47"/>
        <end position="65"/>
    </location>
</feature>
<dbReference type="InterPro" id="IPR050469">
    <property type="entry name" value="Diguanylate_Cyclase"/>
</dbReference>
<dbReference type="EC" id="2.7.7.65" evidence="1"/>
<keyword evidence="6" id="KW-1185">Reference proteome</keyword>
<gene>
    <name evidence="5" type="ORF">OCOJLMKI_1872</name>
</gene>
<dbReference type="NCBIfam" id="TIGR00254">
    <property type="entry name" value="GGDEF"/>
    <property type="match status" value="1"/>
</dbReference>
<comment type="catalytic activity">
    <reaction evidence="2">
        <text>2 GTP = 3',3'-c-di-GMP + 2 diphosphate</text>
        <dbReference type="Rhea" id="RHEA:24898"/>
        <dbReference type="ChEBI" id="CHEBI:33019"/>
        <dbReference type="ChEBI" id="CHEBI:37565"/>
        <dbReference type="ChEBI" id="CHEBI:58805"/>
        <dbReference type="EC" id="2.7.7.65"/>
    </reaction>
</comment>
<dbReference type="InterPro" id="IPR043128">
    <property type="entry name" value="Rev_trsase/Diguanyl_cyclase"/>
</dbReference>
<sequence>MIPLDWVHVPALLYPSSLLRLCCLPIGYAALAWVWSRPRADWVEGATLPLAVIMMMTGGGILGLLGEEQTLYRYLTATLLAGSTALLLFPVTLAWTIGGAGASIACFVGFGLFDPASPVKDTLVFALFFALILGAVVRARRTKMILQQHAFLLNLRGALQERALAGANARLALLANTDALTGLPNRRAFEDEAARLWSDPSNPPQSFGIVLFDIDHFKRLNDTAGHAEGDRCLAAIARAIREVLPSTGMCARYGGEEFIAILRNAGPRDVLRFAEHLRATIEALAWPNPGIKAPVTVSLGLAVGETDRRSETLAALIDLADAALYRSKAEGRNRIVPSWEPTLGEAIDRPLLPAQLCA</sequence>
<dbReference type="InterPro" id="IPR000160">
    <property type="entry name" value="GGDEF_dom"/>
</dbReference>
<organism evidence="5 6">
    <name type="scientific">Methylobacterium iners</name>
    <dbReference type="NCBI Taxonomy" id="418707"/>
    <lineage>
        <taxon>Bacteria</taxon>
        <taxon>Pseudomonadati</taxon>
        <taxon>Pseudomonadota</taxon>
        <taxon>Alphaproteobacteria</taxon>
        <taxon>Hyphomicrobiales</taxon>
        <taxon>Methylobacteriaceae</taxon>
        <taxon>Methylobacterium</taxon>
    </lineage>
</organism>
<evidence type="ECO:0000313" key="6">
    <source>
        <dbReference type="Proteomes" id="UP001055125"/>
    </source>
</evidence>
<comment type="caution">
    <text evidence="5">The sequence shown here is derived from an EMBL/GenBank/DDBJ whole genome shotgun (WGS) entry which is preliminary data.</text>
</comment>
<dbReference type="PANTHER" id="PTHR45138">
    <property type="entry name" value="REGULATORY COMPONENTS OF SENSORY TRANSDUCTION SYSTEM"/>
    <property type="match status" value="1"/>
</dbReference>
<feature type="domain" description="GGDEF" evidence="4">
    <location>
        <begin position="205"/>
        <end position="340"/>
    </location>
</feature>
<dbReference type="SMART" id="SM00267">
    <property type="entry name" value="GGDEF"/>
    <property type="match status" value="1"/>
</dbReference>
<evidence type="ECO:0000256" key="1">
    <source>
        <dbReference type="ARBA" id="ARBA00012528"/>
    </source>
</evidence>
<dbReference type="Gene3D" id="3.30.70.270">
    <property type="match status" value="1"/>
</dbReference>
<reference evidence="5" key="1">
    <citation type="journal article" date="2021" name="Front. Microbiol.">
        <title>Comprehensive Comparative Genomics and Phenotyping of Methylobacterium Species.</title>
        <authorList>
            <person name="Alessa O."/>
            <person name="Ogura Y."/>
            <person name="Fujitani Y."/>
            <person name="Takami H."/>
            <person name="Hayashi T."/>
            <person name="Sahin N."/>
            <person name="Tani A."/>
        </authorList>
    </citation>
    <scope>NUCLEOTIDE SEQUENCE</scope>
    <source>
        <strain evidence="5">DSM 19015</strain>
    </source>
</reference>
<dbReference type="PANTHER" id="PTHR45138:SF9">
    <property type="entry name" value="DIGUANYLATE CYCLASE DGCM-RELATED"/>
    <property type="match status" value="1"/>
</dbReference>
<evidence type="ECO:0000256" key="2">
    <source>
        <dbReference type="ARBA" id="ARBA00034247"/>
    </source>
</evidence>
<protein>
    <recommendedName>
        <fullName evidence="1">diguanylate cyclase</fullName>
        <ecNumber evidence="1">2.7.7.65</ecNumber>
    </recommendedName>
</protein>
<name>A0ABQ4RWR2_9HYPH</name>
<keyword evidence="3" id="KW-0812">Transmembrane</keyword>
<evidence type="ECO:0000313" key="5">
    <source>
        <dbReference type="EMBL" id="GJD94669.1"/>
    </source>
</evidence>
<dbReference type="Pfam" id="PF00990">
    <property type="entry name" value="GGDEF"/>
    <property type="match status" value="1"/>
</dbReference>
<feature type="transmembrane region" description="Helical" evidence="3">
    <location>
        <begin position="77"/>
        <end position="110"/>
    </location>
</feature>
<dbReference type="CDD" id="cd01949">
    <property type="entry name" value="GGDEF"/>
    <property type="match status" value="1"/>
</dbReference>
<evidence type="ECO:0000259" key="4">
    <source>
        <dbReference type="PROSITE" id="PS50887"/>
    </source>
</evidence>
<keyword evidence="3" id="KW-0472">Membrane</keyword>
<dbReference type="InterPro" id="IPR029787">
    <property type="entry name" value="Nucleotide_cyclase"/>
</dbReference>
<dbReference type="PROSITE" id="PS50887">
    <property type="entry name" value="GGDEF"/>
    <property type="match status" value="1"/>
</dbReference>
<reference evidence="5" key="2">
    <citation type="submission" date="2021-08" db="EMBL/GenBank/DDBJ databases">
        <authorList>
            <person name="Tani A."/>
            <person name="Ola A."/>
            <person name="Ogura Y."/>
            <person name="Katsura K."/>
            <person name="Hayashi T."/>
        </authorList>
    </citation>
    <scope>NUCLEOTIDE SEQUENCE</scope>
    <source>
        <strain evidence="5">DSM 19015</strain>
    </source>
</reference>
<accession>A0ABQ4RWR2</accession>
<evidence type="ECO:0000256" key="3">
    <source>
        <dbReference type="SAM" id="Phobius"/>
    </source>
</evidence>
<feature type="transmembrane region" description="Helical" evidence="3">
    <location>
        <begin position="122"/>
        <end position="139"/>
    </location>
</feature>
<dbReference type="EMBL" id="BPQP01000027">
    <property type="protein sequence ID" value="GJD94669.1"/>
    <property type="molecule type" value="Genomic_DNA"/>
</dbReference>
<keyword evidence="3" id="KW-1133">Transmembrane helix</keyword>
<dbReference type="Proteomes" id="UP001055125">
    <property type="component" value="Unassembled WGS sequence"/>
</dbReference>
<proteinExistence type="predicted"/>
<dbReference type="SUPFAM" id="SSF55073">
    <property type="entry name" value="Nucleotide cyclase"/>
    <property type="match status" value="1"/>
</dbReference>